<feature type="compositionally biased region" description="Pro residues" evidence="1">
    <location>
        <begin position="74"/>
        <end position="96"/>
    </location>
</feature>
<dbReference type="AlphaFoldDB" id="Q2GTA1"/>
<name>Q2GTA1_CHAGB</name>
<feature type="chain" id="PRO_5004208579" evidence="2">
    <location>
        <begin position="22"/>
        <end position="212"/>
    </location>
</feature>
<dbReference type="PANTHER" id="PTHR36854">
    <property type="entry name" value="CHROMOSOME 9, WHOLE GENOME SHOTGUN SEQUENCE"/>
    <property type="match status" value="1"/>
</dbReference>
<dbReference type="EMBL" id="CH408034">
    <property type="protein sequence ID" value="EAQ84789.1"/>
    <property type="molecule type" value="Genomic_DNA"/>
</dbReference>
<evidence type="ECO:0000313" key="4">
    <source>
        <dbReference type="Proteomes" id="UP000001056"/>
    </source>
</evidence>
<dbReference type="Proteomes" id="UP000001056">
    <property type="component" value="Unassembled WGS sequence"/>
</dbReference>
<sequence>MARIPLAIVLLLAVLATLASASVPSFCKCTCFQNSTIIPLGPQHDNQPPPPPPPPKQTLPPPPSSKAAAAAATPPSPLQQPPPTQQRTPPRAPIPPNNAGLSLAARGPSTPSTPANPPPPASKCNRAFCLKYNPSHLQRRRGEGHQDELFPAGQSQGPVHRVGLHPGHGGPARVGGAAAGDRFRAGPAAAAVAAAAGGWGRWWWDRDGDGRG</sequence>
<dbReference type="VEuPathDB" id="FungiDB:CHGG_08803"/>
<feature type="signal peptide" evidence="2">
    <location>
        <begin position="1"/>
        <end position="21"/>
    </location>
</feature>
<evidence type="ECO:0000256" key="1">
    <source>
        <dbReference type="SAM" id="MobiDB-lite"/>
    </source>
</evidence>
<dbReference type="HOGENOM" id="CLU_1299559_0_0_1"/>
<gene>
    <name evidence="3" type="ORF">CHGG_08803</name>
</gene>
<proteinExistence type="predicted"/>
<keyword evidence="2" id="KW-0732">Signal</keyword>
<accession>Q2GTA1</accession>
<feature type="region of interest" description="Disordered" evidence="1">
    <location>
        <begin position="139"/>
        <end position="179"/>
    </location>
</feature>
<feature type="region of interest" description="Disordered" evidence="1">
    <location>
        <begin position="40"/>
        <end position="122"/>
    </location>
</feature>
<organism evidence="3 4">
    <name type="scientific">Chaetomium globosum (strain ATCC 6205 / CBS 148.51 / DSM 1962 / NBRC 6347 / NRRL 1970)</name>
    <name type="common">Soil fungus</name>
    <dbReference type="NCBI Taxonomy" id="306901"/>
    <lineage>
        <taxon>Eukaryota</taxon>
        <taxon>Fungi</taxon>
        <taxon>Dikarya</taxon>
        <taxon>Ascomycota</taxon>
        <taxon>Pezizomycotina</taxon>
        <taxon>Sordariomycetes</taxon>
        <taxon>Sordariomycetidae</taxon>
        <taxon>Sordariales</taxon>
        <taxon>Chaetomiaceae</taxon>
        <taxon>Chaetomium</taxon>
    </lineage>
</organism>
<protein>
    <submittedName>
        <fullName evidence="3">Uncharacterized protein</fullName>
    </submittedName>
</protein>
<dbReference type="PANTHER" id="PTHR36854:SF1">
    <property type="entry name" value="TRANSMEMBRANE PROTEIN"/>
    <property type="match status" value="1"/>
</dbReference>
<feature type="compositionally biased region" description="Pro residues" evidence="1">
    <location>
        <begin position="47"/>
        <end position="64"/>
    </location>
</feature>
<dbReference type="GeneID" id="4395214"/>
<dbReference type="RefSeq" id="XP_001226730.1">
    <property type="nucleotide sequence ID" value="XM_001226729.1"/>
</dbReference>
<evidence type="ECO:0000256" key="2">
    <source>
        <dbReference type="SAM" id="SignalP"/>
    </source>
</evidence>
<dbReference type="InParanoid" id="Q2GTA1"/>
<keyword evidence="4" id="KW-1185">Reference proteome</keyword>
<reference evidence="4" key="1">
    <citation type="journal article" date="2015" name="Genome Announc.">
        <title>Draft genome sequence of the cellulolytic fungus Chaetomium globosum.</title>
        <authorList>
            <person name="Cuomo C.A."/>
            <person name="Untereiner W.A."/>
            <person name="Ma L.-J."/>
            <person name="Grabherr M."/>
            <person name="Birren B.W."/>
        </authorList>
    </citation>
    <scope>NUCLEOTIDE SEQUENCE [LARGE SCALE GENOMIC DNA]</scope>
    <source>
        <strain evidence="4">ATCC 6205 / CBS 148.51 / DSM 1962 / NBRC 6347 / NRRL 1970</strain>
    </source>
</reference>
<evidence type="ECO:0000313" key="3">
    <source>
        <dbReference type="EMBL" id="EAQ84789.1"/>
    </source>
</evidence>